<dbReference type="Gene3D" id="3.40.50.300">
    <property type="entry name" value="P-loop containing nucleotide triphosphate hydrolases"/>
    <property type="match status" value="2"/>
</dbReference>
<dbReference type="PROSITE" id="PS00690">
    <property type="entry name" value="DEAH_ATP_HELICASE"/>
    <property type="match status" value="1"/>
</dbReference>
<dbReference type="PROSITE" id="PS51194">
    <property type="entry name" value="HELICASE_CTER"/>
    <property type="match status" value="1"/>
</dbReference>
<dbReference type="PANTHER" id="PTHR47957">
    <property type="entry name" value="ATP-DEPENDENT HELICASE HRQ1"/>
    <property type="match status" value="1"/>
</dbReference>
<organism evidence="6">
    <name type="scientific">Desulfofervidus auxilii</name>
    <dbReference type="NCBI Taxonomy" id="1621989"/>
    <lineage>
        <taxon>Bacteria</taxon>
        <taxon>Pseudomonadati</taxon>
        <taxon>Thermodesulfobacteriota</taxon>
        <taxon>Candidatus Desulfofervidia</taxon>
        <taxon>Candidatus Desulfofervidales</taxon>
        <taxon>Candidatus Desulfofervidaceae</taxon>
        <taxon>Candidatus Desulfofervidus</taxon>
    </lineage>
</organism>
<dbReference type="PROSITE" id="PS51192">
    <property type="entry name" value="HELICASE_ATP_BIND_1"/>
    <property type="match status" value="1"/>
</dbReference>
<evidence type="ECO:0000256" key="3">
    <source>
        <dbReference type="ARBA" id="ARBA00022840"/>
    </source>
</evidence>
<evidence type="ECO:0000256" key="1">
    <source>
        <dbReference type="ARBA" id="ARBA00022741"/>
    </source>
</evidence>
<dbReference type="SMART" id="SM00487">
    <property type="entry name" value="DEXDc"/>
    <property type="match status" value="1"/>
</dbReference>
<dbReference type="PANTHER" id="PTHR47957:SF3">
    <property type="entry name" value="ATP-DEPENDENT HELICASE HRQ1"/>
    <property type="match status" value="1"/>
</dbReference>
<dbReference type="InterPro" id="IPR014001">
    <property type="entry name" value="Helicase_ATP-bd"/>
</dbReference>
<dbReference type="InterPro" id="IPR027417">
    <property type="entry name" value="P-loop_NTPase"/>
</dbReference>
<evidence type="ECO:0000259" key="5">
    <source>
        <dbReference type="PROSITE" id="PS51194"/>
    </source>
</evidence>
<sequence length="881" mass="100697">MHLDNYFQSKRWNVVDILRIPSRPVTYYDYIDIGLSKYSIKFLNNFLSSGIYQHQKKAIEIFLQGNNVCITTGTASGKSLIFYIAAIEQLVKKPNSKVVAIYPLKALGVEQEKRWADSLSKAGLNVKVGRIDGQVPMQKRFTILKNSQILIFTPDIIHTWLMYNLTDKTVINVLSNISLIVIDEIHNYTGVFGSNSAYLFRRMQHVMSLLDCFPQYIAASATIADPNLHLKKLVGLDFKIVGPDLDSSPRQEAVIRLVDPPRDKDLLTTLSEFMEFIAKNTEHRFISFVDSRKQTEHIASIISRYQTKGQVKEEDDEGSLNYDHLQKFNILPYRAGYEENDRQVIQERLSTGTLTGVISTSALELGIDIPFLTLCILVGVPHSATSFYQRIGRIGRHSKGEIVVVNTGDIYNESIFRNPKQLLNLPLSEGALYLENQRIQYIHALCLARHGGEHDQVCSILNMDETSDFESPINWPNGFLELCKSERIGVIPTELQNIKAQAGDDPNHTYPLRDVDTQFQVEYRRGPEKRFLGSLSYGQLMREAYPGAVYYYTAKPYRVYRVKIHSRLVEVRSEKKYTTSPQMLPTLVFPNFTPGNVYIGQKYGDLIAVECNLQIREVIIGFKERRGPNEININYPLDPLSGLYFDQPRFTRNYFTTGVVFAHPAFNNPKVRCDVISNLLYEAFLMVIPFERRDINFANDKFRVNLGEIAEGDKFVCIYDQTYGSLRLSGRILERDVFKLIWNKAVELAQNDENLDINLETIEILKQITNYSLLESPINLSFETEQITNLDINRFVKVIMPGSKGLDVKRDNEEFFIEGVFYSPILKGLAYRGKHLSEKNSKCDTVTISVPIDSLKEIPGESKFGLYDIETGEIKEIETYT</sequence>
<accession>A0A7C0U2Z1</accession>
<dbReference type="GO" id="GO:0016787">
    <property type="term" value="F:hydrolase activity"/>
    <property type="evidence" value="ECO:0007669"/>
    <property type="project" value="UniProtKB-KW"/>
</dbReference>
<dbReference type="InterPro" id="IPR002464">
    <property type="entry name" value="DNA/RNA_helicase_DEAH_CS"/>
</dbReference>
<feature type="domain" description="Helicase C-terminal" evidence="5">
    <location>
        <begin position="269"/>
        <end position="440"/>
    </location>
</feature>
<dbReference type="InterPro" id="IPR011545">
    <property type="entry name" value="DEAD/DEAH_box_helicase_dom"/>
</dbReference>
<dbReference type="GO" id="GO:0003676">
    <property type="term" value="F:nucleic acid binding"/>
    <property type="evidence" value="ECO:0007669"/>
    <property type="project" value="InterPro"/>
</dbReference>
<comment type="caution">
    <text evidence="6">The sequence shown here is derived from an EMBL/GenBank/DDBJ whole genome shotgun (WGS) entry which is preliminary data.</text>
</comment>
<dbReference type="EMBL" id="DRBS01000211">
    <property type="protein sequence ID" value="HDD44295.1"/>
    <property type="molecule type" value="Genomic_DNA"/>
</dbReference>
<dbReference type="AlphaFoldDB" id="A0A7C0U2Z1"/>
<dbReference type="GO" id="GO:0036297">
    <property type="term" value="P:interstrand cross-link repair"/>
    <property type="evidence" value="ECO:0007669"/>
    <property type="project" value="TreeGrafter"/>
</dbReference>
<dbReference type="GO" id="GO:0005524">
    <property type="term" value="F:ATP binding"/>
    <property type="evidence" value="ECO:0007669"/>
    <property type="project" value="UniProtKB-KW"/>
</dbReference>
<dbReference type="SUPFAM" id="SSF52540">
    <property type="entry name" value="P-loop containing nucleoside triphosphate hydrolases"/>
    <property type="match status" value="1"/>
</dbReference>
<dbReference type="Proteomes" id="UP000886289">
    <property type="component" value="Unassembled WGS sequence"/>
</dbReference>
<keyword evidence="1" id="KW-0547">Nucleotide-binding</keyword>
<dbReference type="Pfam" id="PF00271">
    <property type="entry name" value="Helicase_C"/>
    <property type="match status" value="1"/>
</dbReference>
<name>A0A7C0U2Z1_DESA2</name>
<dbReference type="InterPro" id="IPR001650">
    <property type="entry name" value="Helicase_C-like"/>
</dbReference>
<evidence type="ECO:0000259" key="4">
    <source>
        <dbReference type="PROSITE" id="PS51192"/>
    </source>
</evidence>
<keyword evidence="6" id="KW-0347">Helicase</keyword>
<feature type="domain" description="Helicase ATP-binding" evidence="4">
    <location>
        <begin position="59"/>
        <end position="241"/>
    </location>
</feature>
<evidence type="ECO:0000256" key="2">
    <source>
        <dbReference type="ARBA" id="ARBA00022801"/>
    </source>
</evidence>
<dbReference type="SMART" id="SM00490">
    <property type="entry name" value="HELICc"/>
    <property type="match status" value="1"/>
</dbReference>
<evidence type="ECO:0000313" key="6">
    <source>
        <dbReference type="EMBL" id="HDD44295.1"/>
    </source>
</evidence>
<keyword evidence="3" id="KW-0067">ATP-binding</keyword>
<proteinExistence type="predicted"/>
<dbReference type="Pfam" id="PF00270">
    <property type="entry name" value="DEAD"/>
    <property type="match status" value="1"/>
</dbReference>
<dbReference type="GO" id="GO:0006289">
    <property type="term" value="P:nucleotide-excision repair"/>
    <property type="evidence" value="ECO:0007669"/>
    <property type="project" value="TreeGrafter"/>
</dbReference>
<keyword evidence="2" id="KW-0378">Hydrolase</keyword>
<dbReference type="GO" id="GO:0043138">
    <property type="term" value="F:3'-5' DNA helicase activity"/>
    <property type="evidence" value="ECO:0007669"/>
    <property type="project" value="TreeGrafter"/>
</dbReference>
<gene>
    <name evidence="6" type="ORF">ENG63_05485</name>
</gene>
<protein>
    <submittedName>
        <fullName evidence="6">DEAD/DEAH box helicase</fullName>
    </submittedName>
</protein>
<reference evidence="6" key="1">
    <citation type="journal article" date="2020" name="mSystems">
        <title>Genome- and Community-Level Interaction Insights into Carbon Utilization and Element Cycling Functions of Hydrothermarchaeota in Hydrothermal Sediment.</title>
        <authorList>
            <person name="Zhou Z."/>
            <person name="Liu Y."/>
            <person name="Xu W."/>
            <person name="Pan J."/>
            <person name="Luo Z.H."/>
            <person name="Li M."/>
        </authorList>
    </citation>
    <scope>NUCLEOTIDE SEQUENCE [LARGE SCALE GENOMIC DNA]</scope>
    <source>
        <strain evidence="6">HyVt-233</strain>
    </source>
</reference>